<dbReference type="EMBL" id="BSOS01000094">
    <property type="protein sequence ID" value="GLR68691.1"/>
    <property type="molecule type" value="Genomic_DNA"/>
</dbReference>
<accession>A0ABQ6A940</accession>
<dbReference type="InterPro" id="IPR014147">
    <property type="entry name" value="T4SS_TrbJ"/>
</dbReference>
<dbReference type="NCBIfam" id="NF010448">
    <property type="entry name" value="PRK13874.1"/>
    <property type="match status" value="1"/>
</dbReference>
<dbReference type="NCBIfam" id="TIGR02780">
    <property type="entry name" value="TrbJ_Ti"/>
    <property type="match status" value="1"/>
</dbReference>
<organism evidence="3 4">
    <name type="scientific">Acidocella aquatica</name>
    <dbReference type="NCBI Taxonomy" id="1922313"/>
    <lineage>
        <taxon>Bacteria</taxon>
        <taxon>Pseudomonadati</taxon>
        <taxon>Pseudomonadota</taxon>
        <taxon>Alphaproteobacteria</taxon>
        <taxon>Acetobacterales</taxon>
        <taxon>Acidocellaceae</taxon>
        <taxon>Acidocella</taxon>
    </lineage>
</organism>
<reference evidence="4" key="1">
    <citation type="journal article" date="2019" name="Int. J. Syst. Evol. Microbiol.">
        <title>The Global Catalogue of Microorganisms (GCM) 10K type strain sequencing project: providing services to taxonomists for standard genome sequencing and annotation.</title>
        <authorList>
            <consortium name="The Broad Institute Genomics Platform"/>
            <consortium name="The Broad Institute Genome Sequencing Center for Infectious Disease"/>
            <person name="Wu L."/>
            <person name="Ma J."/>
        </authorList>
    </citation>
    <scope>NUCLEOTIDE SEQUENCE [LARGE SCALE GENOMIC DNA]</scope>
    <source>
        <strain evidence="4">NBRC 112502</strain>
    </source>
</reference>
<keyword evidence="1" id="KW-0175">Coiled coil</keyword>
<evidence type="ECO:0000256" key="1">
    <source>
        <dbReference type="SAM" id="Coils"/>
    </source>
</evidence>
<keyword evidence="4" id="KW-1185">Reference proteome</keyword>
<name>A0ABQ6A940_9PROT</name>
<gene>
    <name evidence="3" type="ORF">GCM10010909_33730</name>
</gene>
<dbReference type="Proteomes" id="UP001156641">
    <property type="component" value="Unassembled WGS sequence"/>
</dbReference>
<protein>
    <submittedName>
        <fullName evidence="3">Conjugal transfer protein TrbJ</fullName>
    </submittedName>
</protein>
<evidence type="ECO:0000313" key="3">
    <source>
        <dbReference type="EMBL" id="GLR68691.1"/>
    </source>
</evidence>
<evidence type="ECO:0000313" key="4">
    <source>
        <dbReference type="Proteomes" id="UP001156641"/>
    </source>
</evidence>
<feature type="coiled-coil region" evidence="1">
    <location>
        <begin position="42"/>
        <end position="76"/>
    </location>
</feature>
<feature type="chain" id="PRO_5045205514" evidence="2">
    <location>
        <begin position="29"/>
        <end position="249"/>
    </location>
</feature>
<sequence>MITPRYRAPLIAGAATISLLMASPPAQAQIAVFDATNFSQNVLTAARELQQVNNEIQSLENEATMLVNEAKNLASLPYSSLAQLDQSISQTQHLLSQAQNIAYDVTTINQAFTQVYPQSYASTTSSSQLERDAQTRWQNARASYQDAMNVQAGVVQNLATTHAQIDALISSSQSAVGALQASQAGNQMLAIQSSQLADLTALIAAQGRAQALAGASDAEAQAQAQAQLNQFLTTGSGYQAGSVQMFHQQ</sequence>
<proteinExistence type="predicted"/>
<evidence type="ECO:0000256" key="2">
    <source>
        <dbReference type="SAM" id="SignalP"/>
    </source>
</evidence>
<dbReference type="RefSeq" id="WP_284259540.1">
    <property type="nucleotide sequence ID" value="NZ_BSOS01000094.1"/>
</dbReference>
<keyword evidence="2" id="KW-0732">Signal</keyword>
<feature type="signal peptide" evidence="2">
    <location>
        <begin position="1"/>
        <end position="28"/>
    </location>
</feature>
<comment type="caution">
    <text evidence="3">The sequence shown here is derived from an EMBL/GenBank/DDBJ whole genome shotgun (WGS) entry which is preliminary data.</text>
</comment>